<dbReference type="AlphaFoldDB" id="A0A6N7LJR9"/>
<comment type="caution">
    <text evidence="2">The sequence shown here is derived from an EMBL/GenBank/DDBJ whole genome shotgun (WGS) entry which is preliminary data.</text>
</comment>
<dbReference type="PANTHER" id="PTHR30543:SF21">
    <property type="entry name" value="NAD(P)H-DEPENDENT FMN REDUCTASE LOT6"/>
    <property type="match status" value="1"/>
</dbReference>
<protein>
    <submittedName>
        <fullName evidence="2">FMN reductase</fullName>
    </submittedName>
</protein>
<keyword evidence="3" id="KW-1185">Reference proteome</keyword>
<dbReference type="GO" id="GO:0016491">
    <property type="term" value="F:oxidoreductase activity"/>
    <property type="evidence" value="ECO:0007669"/>
    <property type="project" value="InterPro"/>
</dbReference>
<dbReference type="GO" id="GO:0010181">
    <property type="term" value="F:FMN binding"/>
    <property type="evidence" value="ECO:0007669"/>
    <property type="project" value="TreeGrafter"/>
</dbReference>
<organism evidence="2 3">
    <name type="scientific">Sinorhizobium terangae</name>
    <dbReference type="NCBI Taxonomy" id="110322"/>
    <lineage>
        <taxon>Bacteria</taxon>
        <taxon>Pseudomonadati</taxon>
        <taxon>Pseudomonadota</taxon>
        <taxon>Alphaproteobacteria</taxon>
        <taxon>Hyphomicrobiales</taxon>
        <taxon>Rhizobiaceae</taxon>
        <taxon>Sinorhizobium/Ensifer group</taxon>
        <taxon>Sinorhizobium</taxon>
    </lineage>
</organism>
<dbReference type="InterPro" id="IPR029039">
    <property type="entry name" value="Flavoprotein-like_sf"/>
</dbReference>
<dbReference type="InterPro" id="IPR005025">
    <property type="entry name" value="FMN_Rdtase-like_dom"/>
</dbReference>
<evidence type="ECO:0000259" key="1">
    <source>
        <dbReference type="Pfam" id="PF03358"/>
    </source>
</evidence>
<proteinExistence type="predicted"/>
<reference evidence="2 3" key="1">
    <citation type="journal article" date="2013" name="Genome Biol.">
        <title>Comparative genomics of the core and accessory genomes of 48 Sinorhizobium strains comprising five genospecies.</title>
        <authorList>
            <person name="Sugawara M."/>
            <person name="Epstein B."/>
            <person name="Badgley B.D."/>
            <person name="Unno T."/>
            <person name="Xu L."/>
            <person name="Reese J."/>
            <person name="Gyaneshwar P."/>
            <person name="Denny R."/>
            <person name="Mudge J."/>
            <person name="Bharti A.K."/>
            <person name="Farmer A.D."/>
            <person name="May G.D."/>
            <person name="Woodward J.E."/>
            <person name="Medigue C."/>
            <person name="Vallenet D."/>
            <person name="Lajus A."/>
            <person name="Rouy Z."/>
            <person name="Martinez-Vaz B."/>
            <person name="Tiffin P."/>
            <person name="Young N.D."/>
            <person name="Sadowsky M.J."/>
        </authorList>
    </citation>
    <scope>NUCLEOTIDE SEQUENCE [LARGE SCALE GENOMIC DNA]</scope>
    <source>
        <strain evidence="2 3">USDA4894</strain>
    </source>
</reference>
<dbReference type="PANTHER" id="PTHR30543">
    <property type="entry name" value="CHROMATE REDUCTASE"/>
    <property type="match status" value="1"/>
</dbReference>
<name>A0A6N7LJR9_SINTE</name>
<dbReference type="RefSeq" id="WP_153440886.1">
    <property type="nucleotide sequence ID" value="NZ_JACIGA010000009.1"/>
</dbReference>
<dbReference type="OrthoDB" id="9812295at2"/>
<evidence type="ECO:0000313" key="2">
    <source>
        <dbReference type="EMBL" id="MQX16984.1"/>
    </source>
</evidence>
<feature type="domain" description="NADPH-dependent FMN reductase-like" evidence="1">
    <location>
        <begin position="5"/>
        <end position="144"/>
    </location>
</feature>
<dbReference type="Pfam" id="PF03358">
    <property type="entry name" value="FMN_red"/>
    <property type="match status" value="1"/>
</dbReference>
<evidence type="ECO:0000313" key="3">
    <source>
        <dbReference type="Proteomes" id="UP000439983"/>
    </source>
</evidence>
<gene>
    <name evidence="2" type="ORF">GHK62_20130</name>
</gene>
<dbReference type="Gene3D" id="3.40.50.360">
    <property type="match status" value="1"/>
</dbReference>
<sequence length="191" mass="21499">MTEKMTLAVIYGSARQGRFCDTVASWLIRELSESSVFSLTIIDPVRFKTSRGAEKALDPAEWMERKVAEADAFIVVTPEYNHGYPAALKELIDSVYEPWHAKPVAFVSYGGASGGIRAVEQLRQVFGELHTVTLRDGITFPKAWSKFDAAGNLYKPDEMRAPLFLMMDRLTWWARTLKTARKTTPYSEIAA</sequence>
<accession>A0A6N7LJR9</accession>
<dbReference type="EMBL" id="WITC01000085">
    <property type="protein sequence ID" value="MQX16984.1"/>
    <property type="molecule type" value="Genomic_DNA"/>
</dbReference>
<dbReference type="SUPFAM" id="SSF52218">
    <property type="entry name" value="Flavoproteins"/>
    <property type="match status" value="1"/>
</dbReference>
<dbReference type="InterPro" id="IPR050712">
    <property type="entry name" value="NAD(P)H-dep_reductase"/>
</dbReference>
<dbReference type="Proteomes" id="UP000439983">
    <property type="component" value="Unassembled WGS sequence"/>
</dbReference>
<dbReference type="GO" id="GO:0005829">
    <property type="term" value="C:cytosol"/>
    <property type="evidence" value="ECO:0007669"/>
    <property type="project" value="TreeGrafter"/>
</dbReference>